<dbReference type="AlphaFoldDB" id="A0A1I6SH82"/>
<dbReference type="Proteomes" id="UP000198785">
    <property type="component" value="Unassembled WGS sequence"/>
</dbReference>
<dbReference type="STRING" id="683125.SAMN05660206_104294"/>
<dbReference type="EMBL" id="FOZZ01000004">
    <property type="protein sequence ID" value="SFS76098.1"/>
    <property type="molecule type" value="Genomic_DNA"/>
</dbReference>
<sequence>MIAKTVVLPSVYINFRSNSHDLYIENIKLVEFYKLLIFKTNVMKKRPNTALIFILVLGGIAGILYLLGLHETFGLAAMCLVALVLTFLIVFFISQ</sequence>
<feature type="transmembrane region" description="Helical" evidence="1">
    <location>
        <begin position="49"/>
        <end position="67"/>
    </location>
</feature>
<evidence type="ECO:0000313" key="3">
    <source>
        <dbReference type="Proteomes" id="UP000198785"/>
    </source>
</evidence>
<keyword evidence="1" id="KW-0472">Membrane</keyword>
<keyword evidence="1" id="KW-1133">Transmembrane helix</keyword>
<proteinExistence type="predicted"/>
<accession>A0A1I6SH82</accession>
<gene>
    <name evidence="2" type="ORF">SAMN05660206_104294</name>
</gene>
<evidence type="ECO:0000313" key="2">
    <source>
        <dbReference type="EMBL" id="SFS76098.1"/>
    </source>
</evidence>
<reference evidence="2 3" key="1">
    <citation type="submission" date="2016-10" db="EMBL/GenBank/DDBJ databases">
        <authorList>
            <person name="de Groot N.N."/>
        </authorList>
    </citation>
    <scope>NUCLEOTIDE SEQUENCE [LARGE SCALE GENOMIC DNA]</scope>
    <source>
        <strain evidence="2 3">DSM 22789</strain>
    </source>
</reference>
<protein>
    <submittedName>
        <fullName evidence="2">Uncharacterized protein</fullName>
    </submittedName>
</protein>
<keyword evidence="3" id="KW-1185">Reference proteome</keyword>
<evidence type="ECO:0000256" key="1">
    <source>
        <dbReference type="SAM" id="Phobius"/>
    </source>
</evidence>
<name>A0A1I6SH82_9SPHI</name>
<keyword evidence="1" id="KW-0812">Transmembrane</keyword>
<feature type="transmembrane region" description="Helical" evidence="1">
    <location>
        <begin position="73"/>
        <end position="93"/>
    </location>
</feature>
<organism evidence="2 3">
    <name type="scientific">Sphingobacterium wenxiniae</name>
    <dbReference type="NCBI Taxonomy" id="683125"/>
    <lineage>
        <taxon>Bacteria</taxon>
        <taxon>Pseudomonadati</taxon>
        <taxon>Bacteroidota</taxon>
        <taxon>Sphingobacteriia</taxon>
        <taxon>Sphingobacteriales</taxon>
        <taxon>Sphingobacteriaceae</taxon>
        <taxon>Sphingobacterium</taxon>
    </lineage>
</organism>